<proteinExistence type="predicted"/>
<organism evidence="2 3">
    <name type="scientific">Candidatus Dojkabacteria bacterium</name>
    <dbReference type="NCBI Taxonomy" id="2099670"/>
    <lineage>
        <taxon>Bacteria</taxon>
        <taxon>Candidatus Dojkabacteria</taxon>
    </lineage>
</organism>
<dbReference type="Proteomes" id="UP000782843">
    <property type="component" value="Unassembled WGS sequence"/>
</dbReference>
<gene>
    <name evidence="2" type="ORF">KC660_00940</name>
</gene>
<dbReference type="EMBL" id="JAGQLG010000029">
    <property type="protein sequence ID" value="MCA9381956.1"/>
    <property type="molecule type" value="Genomic_DNA"/>
</dbReference>
<dbReference type="AlphaFoldDB" id="A0A955RHF9"/>
<sequence length="172" mass="18778">MINLPKVFVSLVFLSVLGIIFAMPRGLEVEASVDGGEIKSIEAVSYQTSSMLPIDRVSAKAETKKAPVVVASTRVVRTANIVVPDVLSGYIEKAAAKYGADVNWMKRVMYCESHGNANAYNAGSHASGLYQFLPSTWRTTPYGSQSIWDAEAQVYAAAWMYSVGRAREWSCK</sequence>
<reference evidence="2" key="2">
    <citation type="journal article" date="2021" name="Microbiome">
        <title>Successional dynamics and alternative stable states in a saline activated sludge microbial community over 9 years.</title>
        <authorList>
            <person name="Wang Y."/>
            <person name="Ye J."/>
            <person name="Ju F."/>
            <person name="Liu L."/>
            <person name="Boyd J.A."/>
            <person name="Deng Y."/>
            <person name="Parks D.H."/>
            <person name="Jiang X."/>
            <person name="Yin X."/>
            <person name="Woodcroft B.J."/>
            <person name="Tyson G.W."/>
            <person name="Hugenholtz P."/>
            <person name="Polz M.F."/>
            <person name="Zhang T."/>
        </authorList>
    </citation>
    <scope>NUCLEOTIDE SEQUENCE</scope>
    <source>
        <strain evidence="2">HKST-UBA10</strain>
    </source>
</reference>
<dbReference type="Gene3D" id="1.10.530.10">
    <property type="match status" value="1"/>
</dbReference>
<dbReference type="SUPFAM" id="SSF53955">
    <property type="entry name" value="Lysozyme-like"/>
    <property type="match status" value="1"/>
</dbReference>
<evidence type="ECO:0000259" key="1">
    <source>
        <dbReference type="Pfam" id="PF01464"/>
    </source>
</evidence>
<evidence type="ECO:0000313" key="3">
    <source>
        <dbReference type="Proteomes" id="UP000782843"/>
    </source>
</evidence>
<feature type="domain" description="Transglycosylase SLT" evidence="1">
    <location>
        <begin position="90"/>
        <end position="152"/>
    </location>
</feature>
<dbReference type="Pfam" id="PF01464">
    <property type="entry name" value="SLT"/>
    <property type="match status" value="1"/>
</dbReference>
<dbReference type="InterPro" id="IPR008258">
    <property type="entry name" value="Transglycosylase_SLT_dom_1"/>
</dbReference>
<dbReference type="InterPro" id="IPR023346">
    <property type="entry name" value="Lysozyme-like_dom_sf"/>
</dbReference>
<protein>
    <submittedName>
        <fullName evidence="2">Transglycosylase SLT domain-containing protein</fullName>
    </submittedName>
</protein>
<comment type="caution">
    <text evidence="2">The sequence shown here is derived from an EMBL/GenBank/DDBJ whole genome shotgun (WGS) entry which is preliminary data.</text>
</comment>
<reference evidence="2" key="1">
    <citation type="submission" date="2020-04" db="EMBL/GenBank/DDBJ databases">
        <authorList>
            <person name="Zhang T."/>
        </authorList>
    </citation>
    <scope>NUCLEOTIDE SEQUENCE</scope>
    <source>
        <strain evidence="2">HKST-UBA10</strain>
    </source>
</reference>
<accession>A0A955RHF9</accession>
<name>A0A955RHF9_9BACT</name>
<evidence type="ECO:0000313" key="2">
    <source>
        <dbReference type="EMBL" id="MCA9381956.1"/>
    </source>
</evidence>